<gene>
    <name evidence="2" type="ORF">G6F64_009284</name>
</gene>
<organism evidence="2 3">
    <name type="scientific">Rhizopus oryzae</name>
    <name type="common">Mucormycosis agent</name>
    <name type="synonym">Rhizopus arrhizus var. delemar</name>
    <dbReference type="NCBI Taxonomy" id="64495"/>
    <lineage>
        <taxon>Eukaryota</taxon>
        <taxon>Fungi</taxon>
        <taxon>Fungi incertae sedis</taxon>
        <taxon>Mucoromycota</taxon>
        <taxon>Mucoromycotina</taxon>
        <taxon>Mucoromycetes</taxon>
        <taxon>Mucorales</taxon>
        <taxon>Mucorineae</taxon>
        <taxon>Rhizopodaceae</taxon>
        <taxon>Rhizopus</taxon>
    </lineage>
</organism>
<proteinExistence type="predicted"/>
<accession>A0A9P6X3V5</accession>
<reference evidence="2" key="1">
    <citation type="journal article" date="2020" name="Microb. Genom.">
        <title>Genetic diversity of clinical and environmental Mucorales isolates obtained from an investigation of mucormycosis cases among solid organ transplant recipients.</title>
        <authorList>
            <person name="Nguyen M.H."/>
            <person name="Kaul D."/>
            <person name="Muto C."/>
            <person name="Cheng S.J."/>
            <person name="Richter R.A."/>
            <person name="Bruno V.M."/>
            <person name="Liu G."/>
            <person name="Beyhan S."/>
            <person name="Sundermann A.J."/>
            <person name="Mounaud S."/>
            <person name="Pasculle A.W."/>
            <person name="Nierman W.C."/>
            <person name="Driscoll E."/>
            <person name="Cumbie R."/>
            <person name="Clancy C.J."/>
            <person name="Dupont C.L."/>
        </authorList>
    </citation>
    <scope>NUCLEOTIDE SEQUENCE</scope>
    <source>
        <strain evidence="2">GL11</strain>
    </source>
</reference>
<comment type="caution">
    <text evidence="2">The sequence shown here is derived from an EMBL/GenBank/DDBJ whole genome shotgun (WGS) entry which is preliminary data.</text>
</comment>
<dbReference type="AlphaFoldDB" id="A0A9P6X3V5"/>
<evidence type="ECO:0000313" key="2">
    <source>
        <dbReference type="EMBL" id="KAG1304350.1"/>
    </source>
</evidence>
<keyword evidence="3" id="KW-1185">Reference proteome</keyword>
<protein>
    <submittedName>
        <fullName evidence="2">Uncharacterized protein</fullName>
    </submittedName>
</protein>
<name>A0A9P6X3V5_RHIOR</name>
<dbReference type="Proteomes" id="UP000716291">
    <property type="component" value="Unassembled WGS sequence"/>
</dbReference>
<feature type="region of interest" description="Disordered" evidence="1">
    <location>
        <begin position="109"/>
        <end position="128"/>
    </location>
</feature>
<sequence length="203" mass="23119">MVPIPRLEFIDSAFDNIKDIDVLSQECVSLSSSKRKNRDRSIGGVELQQRKKIGYRCDMIFCEDRIGHDDYIEYGASEAGKLYQGEEGYVGPFAAYKKRWVKYTQPHGNHIDSDDAATSQPNRLDKSFQEDDTNSIISVIPKEFRQEIFRIALRILAEQQDLSLLPNLQGMVDGFTPRTIGERLDVMTAMLSSEKDFKSNADI</sequence>
<evidence type="ECO:0000313" key="3">
    <source>
        <dbReference type="Proteomes" id="UP000716291"/>
    </source>
</evidence>
<dbReference type="EMBL" id="JAANQT010001662">
    <property type="protein sequence ID" value="KAG1304350.1"/>
    <property type="molecule type" value="Genomic_DNA"/>
</dbReference>
<dbReference type="OrthoDB" id="2385582at2759"/>
<evidence type="ECO:0000256" key="1">
    <source>
        <dbReference type="SAM" id="MobiDB-lite"/>
    </source>
</evidence>